<keyword evidence="14" id="KW-1185">Reference proteome</keyword>
<dbReference type="Gene3D" id="1.10.3090.10">
    <property type="entry name" value="cca-adding enzyme, domain 2"/>
    <property type="match status" value="1"/>
</dbReference>
<comment type="similarity">
    <text evidence="9">Belongs to the tRNA nucleotidyltransferase/poly(A) polymerase family.</text>
</comment>
<dbReference type="CDD" id="cd05398">
    <property type="entry name" value="NT_ClassII-CCAase"/>
    <property type="match status" value="1"/>
</dbReference>
<evidence type="ECO:0000256" key="2">
    <source>
        <dbReference type="ARBA" id="ARBA00022679"/>
    </source>
</evidence>
<accession>A0A1G9CJP6</accession>
<evidence type="ECO:0000256" key="9">
    <source>
        <dbReference type="RuleBase" id="RU003953"/>
    </source>
</evidence>
<dbReference type="GO" id="GO:0000166">
    <property type="term" value="F:nucleotide binding"/>
    <property type="evidence" value="ECO:0007669"/>
    <property type="project" value="UniProtKB-KW"/>
</dbReference>
<dbReference type="InterPro" id="IPR002646">
    <property type="entry name" value="PolA_pol_head_dom"/>
</dbReference>
<dbReference type="InterPro" id="IPR032810">
    <property type="entry name" value="CCA-adding_enz_C"/>
</dbReference>
<dbReference type="Pfam" id="PF01743">
    <property type="entry name" value="PolyA_pol"/>
    <property type="match status" value="1"/>
</dbReference>
<keyword evidence="8 9" id="KW-0694">RNA-binding</keyword>
<dbReference type="EMBL" id="FNFY01000004">
    <property type="protein sequence ID" value="SDK51786.1"/>
    <property type="molecule type" value="Genomic_DNA"/>
</dbReference>
<evidence type="ECO:0000256" key="8">
    <source>
        <dbReference type="ARBA" id="ARBA00022884"/>
    </source>
</evidence>
<keyword evidence="2 9" id="KW-0808">Transferase</keyword>
<evidence type="ECO:0000259" key="11">
    <source>
        <dbReference type="Pfam" id="PF12627"/>
    </source>
</evidence>
<evidence type="ECO:0000256" key="7">
    <source>
        <dbReference type="ARBA" id="ARBA00022842"/>
    </source>
</evidence>
<dbReference type="Gene3D" id="3.30.460.10">
    <property type="entry name" value="Beta Polymerase, domain 2"/>
    <property type="match status" value="1"/>
</dbReference>
<dbReference type="Gene3D" id="1.10.246.80">
    <property type="match status" value="1"/>
</dbReference>
<organism evidence="13 14">
    <name type="scientific">Lacicoccus qingdaonensis</name>
    <dbReference type="NCBI Taxonomy" id="576118"/>
    <lineage>
        <taxon>Bacteria</taxon>
        <taxon>Bacillati</taxon>
        <taxon>Bacillota</taxon>
        <taxon>Bacilli</taxon>
        <taxon>Bacillales</taxon>
        <taxon>Salinicoccaceae</taxon>
        <taxon>Lacicoccus</taxon>
    </lineage>
</organism>
<sequence length="390" mass="44955">MNELFRIGETVISTLNENGFEAYFVGGCVRDYYMDRQVHDVDITTDAKPDEIEALFEKTIDVGKAHGTIIVLVQNIPFEVTTYRADGEHGVRLLDEDLKRRDFTMNAMAMSQNMIFYDPFSGRDAIEKKEIITVGEPDERFEEDPLRIIRAIRFMSVLKFSIELSTEKSMMKNVHTVEYISVERIVGELKKTYAGDGLKHAKKKLVQAGLKAFIPFLKHIGHDEYLHSHAEDFMDELIIHSVKNDGLTARLKDLKLSNAEIELVKSSRSLLQAVAEDVHPREIAYQYHEDVIRRLIRLNQYNELIEDVSALDSALALQPSLIIRSKKDLDINGRHLMNLYDQKSGPWIKECLNIIENEVLFERLNNNHDDIIKWVKKHVEFGPESIEVIK</sequence>
<keyword evidence="7" id="KW-0460">Magnesium</keyword>
<dbReference type="GO" id="GO:0000049">
    <property type="term" value="F:tRNA binding"/>
    <property type="evidence" value="ECO:0007669"/>
    <property type="project" value="TreeGrafter"/>
</dbReference>
<evidence type="ECO:0000256" key="5">
    <source>
        <dbReference type="ARBA" id="ARBA00022723"/>
    </source>
</evidence>
<evidence type="ECO:0000313" key="14">
    <source>
        <dbReference type="Proteomes" id="UP000199008"/>
    </source>
</evidence>
<dbReference type="InterPro" id="IPR032828">
    <property type="entry name" value="PolyA_RNA-bd"/>
</dbReference>
<evidence type="ECO:0000256" key="3">
    <source>
        <dbReference type="ARBA" id="ARBA00022694"/>
    </source>
</evidence>
<evidence type="ECO:0000259" key="12">
    <source>
        <dbReference type="Pfam" id="PF13735"/>
    </source>
</evidence>
<protein>
    <submittedName>
        <fullName evidence="13">tRNA nucleotidyltransferase (CCA-adding enzyme)</fullName>
    </submittedName>
</protein>
<dbReference type="Pfam" id="PF13735">
    <property type="entry name" value="tRNA_NucTran2_2"/>
    <property type="match status" value="1"/>
</dbReference>
<keyword evidence="3" id="KW-0819">tRNA processing</keyword>
<evidence type="ECO:0000313" key="13">
    <source>
        <dbReference type="EMBL" id="SDK51786.1"/>
    </source>
</evidence>
<dbReference type="Pfam" id="PF12627">
    <property type="entry name" value="PolyA_pol_RNAbd"/>
    <property type="match status" value="1"/>
</dbReference>
<keyword evidence="5" id="KW-0479">Metal-binding</keyword>
<dbReference type="InterPro" id="IPR050264">
    <property type="entry name" value="Bact_CCA-adding_enz_type3_sf"/>
</dbReference>
<dbReference type="PANTHER" id="PTHR46173">
    <property type="entry name" value="CCA TRNA NUCLEOTIDYLTRANSFERASE 1, MITOCHONDRIAL"/>
    <property type="match status" value="1"/>
</dbReference>
<comment type="cofactor">
    <cofactor evidence="1">
        <name>Mg(2+)</name>
        <dbReference type="ChEBI" id="CHEBI:18420"/>
    </cofactor>
</comment>
<name>A0A1G9CJP6_9BACL</name>
<evidence type="ECO:0000256" key="6">
    <source>
        <dbReference type="ARBA" id="ARBA00022741"/>
    </source>
</evidence>
<dbReference type="GO" id="GO:0046872">
    <property type="term" value="F:metal ion binding"/>
    <property type="evidence" value="ECO:0007669"/>
    <property type="project" value="UniProtKB-KW"/>
</dbReference>
<feature type="domain" description="Poly A polymerase head" evidence="10">
    <location>
        <begin position="22"/>
        <end position="131"/>
    </location>
</feature>
<dbReference type="SUPFAM" id="SSF81891">
    <property type="entry name" value="Poly A polymerase C-terminal region-like"/>
    <property type="match status" value="1"/>
</dbReference>
<dbReference type="AlphaFoldDB" id="A0A1G9CJP6"/>
<gene>
    <name evidence="13" type="ORF">SAMN05216216_10490</name>
</gene>
<keyword evidence="6" id="KW-0547">Nucleotide-binding</keyword>
<dbReference type="GO" id="GO:0016779">
    <property type="term" value="F:nucleotidyltransferase activity"/>
    <property type="evidence" value="ECO:0007669"/>
    <property type="project" value="UniProtKB-KW"/>
</dbReference>
<reference evidence="14" key="1">
    <citation type="submission" date="2016-10" db="EMBL/GenBank/DDBJ databases">
        <authorList>
            <person name="Varghese N."/>
            <person name="Submissions S."/>
        </authorList>
    </citation>
    <scope>NUCLEOTIDE SEQUENCE [LARGE SCALE GENOMIC DNA]</scope>
    <source>
        <strain evidence="14">CGMCC 1.8895</strain>
    </source>
</reference>
<proteinExistence type="inferred from homology"/>
<feature type="domain" description="tRNA nucleotidyltransferase/poly(A) polymerase RNA and SrmB- binding" evidence="11">
    <location>
        <begin position="160"/>
        <end position="218"/>
    </location>
</feature>
<dbReference type="GO" id="GO:0008033">
    <property type="term" value="P:tRNA processing"/>
    <property type="evidence" value="ECO:0007669"/>
    <property type="project" value="UniProtKB-KW"/>
</dbReference>
<evidence type="ECO:0000256" key="4">
    <source>
        <dbReference type="ARBA" id="ARBA00022695"/>
    </source>
</evidence>
<dbReference type="Proteomes" id="UP000199008">
    <property type="component" value="Unassembled WGS sequence"/>
</dbReference>
<dbReference type="NCBIfam" id="NF009814">
    <property type="entry name" value="PRK13299.1"/>
    <property type="match status" value="1"/>
</dbReference>
<dbReference type="PANTHER" id="PTHR46173:SF1">
    <property type="entry name" value="CCA TRNA NUCLEOTIDYLTRANSFERASE 1, MITOCHONDRIAL"/>
    <property type="match status" value="1"/>
</dbReference>
<dbReference type="STRING" id="576118.SAMN05216216_10490"/>
<keyword evidence="4" id="KW-0548">Nucleotidyltransferase</keyword>
<evidence type="ECO:0000256" key="1">
    <source>
        <dbReference type="ARBA" id="ARBA00001946"/>
    </source>
</evidence>
<evidence type="ECO:0000259" key="10">
    <source>
        <dbReference type="Pfam" id="PF01743"/>
    </source>
</evidence>
<feature type="domain" description="CCA-adding enzyme C-terminal" evidence="12">
    <location>
        <begin position="242"/>
        <end position="375"/>
    </location>
</feature>
<dbReference type="InterPro" id="IPR043519">
    <property type="entry name" value="NT_sf"/>
</dbReference>
<dbReference type="SUPFAM" id="SSF81301">
    <property type="entry name" value="Nucleotidyltransferase"/>
    <property type="match status" value="1"/>
</dbReference>
<dbReference type="RefSeq" id="WP_176754045.1">
    <property type="nucleotide sequence ID" value="NZ_FNFY01000004.1"/>
</dbReference>